<accession>A0A3L9MCZ2</accession>
<dbReference type="Proteomes" id="UP000275348">
    <property type="component" value="Unassembled WGS sequence"/>
</dbReference>
<protein>
    <submittedName>
        <fullName evidence="1">Uncharacterized protein</fullName>
    </submittedName>
</protein>
<gene>
    <name evidence="1" type="ORF">EAH69_06030</name>
</gene>
<organism evidence="1 2">
    <name type="scientific">Faecalibacter macacae</name>
    <dbReference type="NCBI Taxonomy" id="1859289"/>
    <lineage>
        <taxon>Bacteria</taxon>
        <taxon>Pseudomonadati</taxon>
        <taxon>Bacteroidota</taxon>
        <taxon>Flavobacteriia</taxon>
        <taxon>Flavobacteriales</taxon>
        <taxon>Weeksellaceae</taxon>
        <taxon>Faecalibacter</taxon>
    </lineage>
</organism>
<sequence length="82" mass="9809">MAKKVFQKKNKLEEILYGADNCQKLRWSPSTLKRRVKSGLPHYLEDKDNPFSTKYFIEEEVVNWLLRHKSGYKNPSFLFICK</sequence>
<dbReference type="EMBL" id="RDOJ01000006">
    <property type="protein sequence ID" value="RLZ10701.1"/>
    <property type="molecule type" value="Genomic_DNA"/>
</dbReference>
<evidence type="ECO:0000313" key="2">
    <source>
        <dbReference type="Proteomes" id="UP000275348"/>
    </source>
</evidence>
<name>A0A3L9MCZ2_9FLAO</name>
<reference evidence="1 2" key="1">
    <citation type="submission" date="2018-10" db="EMBL/GenBank/DDBJ databases">
        <authorList>
            <person name="Chen X."/>
        </authorList>
    </citation>
    <scope>NUCLEOTIDE SEQUENCE [LARGE SCALE GENOMIC DNA]</scope>
    <source>
        <strain evidence="1 2">YIM 102668</strain>
    </source>
</reference>
<comment type="caution">
    <text evidence="1">The sequence shown here is derived from an EMBL/GenBank/DDBJ whole genome shotgun (WGS) entry which is preliminary data.</text>
</comment>
<dbReference type="AlphaFoldDB" id="A0A3L9MCZ2"/>
<proteinExistence type="predicted"/>
<evidence type="ECO:0000313" key="1">
    <source>
        <dbReference type="EMBL" id="RLZ10701.1"/>
    </source>
</evidence>
<dbReference type="OrthoDB" id="799125at2"/>
<keyword evidence="2" id="KW-1185">Reference proteome</keyword>
<dbReference type="RefSeq" id="WP_121934286.1">
    <property type="nucleotide sequence ID" value="NZ_RDOJ01000006.1"/>
</dbReference>